<keyword evidence="7" id="KW-0812">Transmembrane</keyword>
<dbReference type="Pfam" id="PF02518">
    <property type="entry name" value="HATPase_c"/>
    <property type="match status" value="1"/>
</dbReference>
<dbReference type="EMBL" id="AANZ01000008">
    <property type="protein sequence ID" value="EAQ80514.1"/>
    <property type="molecule type" value="Genomic_DNA"/>
</dbReference>
<dbReference type="CDD" id="cd00130">
    <property type="entry name" value="PAS"/>
    <property type="match status" value="1"/>
</dbReference>
<organism evidence="24 25">
    <name type="scientific">Blastopirellula marina DSM 3645</name>
    <dbReference type="NCBI Taxonomy" id="314230"/>
    <lineage>
        <taxon>Bacteria</taxon>
        <taxon>Pseudomonadati</taxon>
        <taxon>Planctomycetota</taxon>
        <taxon>Planctomycetia</taxon>
        <taxon>Pirellulales</taxon>
        <taxon>Pirellulaceae</taxon>
        <taxon>Blastopirellula</taxon>
    </lineage>
</organism>
<dbReference type="CDD" id="cd00156">
    <property type="entry name" value="REC"/>
    <property type="match status" value="1"/>
</dbReference>
<evidence type="ECO:0000256" key="7">
    <source>
        <dbReference type="ARBA" id="ARBA00022692"/>
    </source>
</evidence>
<dbReference type="Gene3D" id="3.30.450.20">
    <property type="entry name" value="PAS domain"/>
    <property type="match status" value="1"/>
</dbReference>
<dbReference type="SMART" id="SM00086">
    <property type="entry name" value="PAC"/>
    <property type="match status" value="1"/>
</dbReference>
<dbReference type="InterPro" id="IPR001789">
    <property type="entry name" value="Sig_transdc_resp-reg_receiver"/>
</dbReference>
<dbReference type="FunFam" id="1.10.287.130:FF:000002">
    <property type="entry name" value="Two-component osmosensing histidine kinase"/>
    <property type="match status" value="1"/>
</dbReference>
<dbReference type="PROSITE" id="PS50109">
    <property type="entry name" value="HIS_KIN"/>
    <property type="match status" value="1"/>
</dbReference>
<sequence>MFVDAADPPKKLFLRLMEAFAVGDSLPDSVRRALPWLVREFECRFGCVSVPGDSANPQTLAAQLWHPEELIDCDDVAQRLRRRYSEAAPAEAGAAVRRAFLEQRPMIEPLDSTMSADQSLSILAIPVFLDDKPVLALELFGDSERLEDPQIDVKMADAMRGLSVLAACWRRDESYQRLAQIVDSSYDAIISRDVDDKITCWNAGADAVYGYQAEEALGKPISILFPPTRREEEPEITDARLHGKRLTQFETERRRRDGRIISVSITVSPLRDANERIIGVSTIERDISERKFAERELQKAKAAAERANRARSEFLANVSHEIRTPMNAIIGMTKLTLAEDLPEAVREYVETANSSAHTLLSLLNDILDFSKIEAGKFTIDRSEFNLRQTIDATMRALSERAFSKGLEVAIDYDPRIPEELIGDAIRLRQIITNLVSNAVKFTERGEVLLSVKLLRRFPREVRIRFTISDTGVGITPADQKRIFEPFTQVDSSSTRNFGGSGLGLTICHELLELMGGRLELNSEPGVGSRFSFALLFPRTRTAESRLRSAILPPEFAGMQVLVVDDNETNRKILRELLRSWELDAFTTSDAEEAIRLFSEKQKVGDPFDLVLIDALMPGIDGYDLCKRLGEVAGKTPPIVLMAAPSDRHHFREREEDLPIRSTLAKPITASSLHDSLVEAMSIAAPESQRSRSVEVLSSFHALRVMLVEDTAANRKLVTSLLKKRGHIVVEAHNGREALEKFRDDEFDVILMDVQMPIMDGLQTTAAIRQIEREEGYEPTPIIAMTAHAMQGDREKCLGAGMDAYISKPIDIDDLLATLESLANDFSSNMNGENESNPIKIRPQGEPLHLESTLERLGGDLELFRDFVGFYDEDSQALLSDLAAASQAGDARRLELVSHSLKGLAANVGGETAAHVAAEMEEAVRSGKMEQAQGMVDTLLVEFDRLAKALEPFRR</sequence>
<dbReference type="InterPro" id="IPR000700">
    <property type="entry name" value="PAS-assoc_C"/>
</dbReference>
<evidence type="ECO:0000259" key="20">
    <source>
        <dbReference type="PROSITE" id="PS50110"/>
    </source>
</evidence>
<dbReference type="Gene3D" id="1.10.287.130">
    <property type="match status" value="1"/>
</dbReference>
<comment type="subcellular location">
    <subcellularLocation>
        <location evidence="2">Cell membrane</location>
        <topology evidence="2">Multi-pass membrane protein</topology>
    </subcellularLocation>
</comment>
<dbReference type="InterPro" id="IPR035965">
    <property type="entry name" value="PAS-like_dom_sf"/>
</dbReference>
<evidence type="ECO:0000256" key="9">
    <source>
        <dbReference type="ARBA" id="ARBA00022777"/>
    </source>
</evidence>
<evidence type="ECO:0000256" key="16">
    <source>
        <dbReference type="PROSITE-ProRule" id="PRU00110"/>
    </source>
</evidence>
<keyword evidence="12" id="KW-0902">Two-component regulatory system</keyword>
<dbReference type="InterPro" id="IPR000014">
    <property type="entry name" value="PAS"/>
</dbReference>
<keyword evidence="18" id="KW-0175">Coiled coil</keyword>
<dbReference type="SMART" id="SM00448">
    <property type="entry name" value="REC"/>
    <property type="match status" value="2"/>
</dbReference>
<keyword evidence="13" id="KW-0472">Membrane</keyword>
<evidence type="ECO:0000256" key="2">
    <source>
        <dbReference type="ARBA" id="ARBA00004651"/>
    </source>
</evidence>
<dbReference type="eggNOG" id="COG2205">
    <property type="taxonomic scope" value="Bacteria"/>
</dbReference>
<feature type="domain" description="PAS" evidence="21">
    <location>
        <begin position="174"/>
        <end position="244"/>
    </location>
</feature>
<feature type="coiled-coil region" evidence="18">
    <location>
        <begin position="283"/>
        <end position="317"/>
    </location>
</feature>
<evidence type="ECO:0000256" key="18">
    <source>
        <dbReference type="SAM" id="Coils"/>
    </source>
</evidence>
<dbReference type="InterPro" id="IPR013767">
    <property type="entry name" value="PAS_fold"/>
</dbReference>
<dbReference type="NCBIfam" id="TIGR00229">
    <property type="entry name" value="sensory_box"/>
    <property type="match status" value="1"/>
</dbReference>
<dbReference type="CDD" id="cd00082">
    <property type="entry name" value="HisKA"/>
    <property type="match status" value="1"/>
</dbReference>
<evidence type="ECO:0000256" key="17">
    <source>
        <dbReference type="PROSITE-ProRule" id="PRU00169"/>
    </source>
</evidence>
<dbReference type="Gene3D" id="3.40.50.2300">
    <property type="match status" value="2"/>
</dbReference>
<keyword evidence="10" id="KW-0067">ATP-binding</keyword>
<comment type="subunit">
    <text evidence="14">At low DSF concentrations, interacts with RpfF.</text>
</comment>
<keyword evidence="8" id="KW-0547">Nucleotide-binding</keyword>
<feature type="domain" description="Response regulatory" evidence="20">
    <location>
        <begin position="703"/>
        <end position="822"/>
    </location>
</feature>
<evidence type="ECO:0000256" key="3">
    <source>
        <dbReference type="ARBA" id="ARBA00012438"/>
    </source>
</evidence>
<dbReference type="InterPro" id="IPR005467">
    <property type="entry name" value="His_kinase_dom"/>
</dbReference>
<dbReference type="PANTHER" id="PTHR45339">
    <property type="entry name" value="HYBRID SIGNAL TRANSDUCTION HISTIDINE KINASE J"/>
    <property type="match status" value="1"/>
</dbReference>
<comment type="caution">
    <text evidence="24">The sequence shown here is derived from an EMBL/GenBank/DDBJ whole genome shotgun (WGS) entry which is preliminary data.</text>
</comment>
<dbReference type="Pfam" id="PF00072">
    <property type="entry name" value="Response_reg"/>
    <property type="match status" value="2"/>
</dbReference>
<dbReference type="Gene3D" id="1.20.120.160">
    <property type="entry name" value="HPT domain"/>
    <property type="match status" value="1"/>
</dbReference>
<proteinExistence type="predicted"/>
<dbReference type="CDD" id="cd16922">
    <property type="entry name" value="HATPase_EvgS-ArcB-TorS-like"/>
    <property type="match status" value="1"/>
</dbReference>
<feature type="modified residue" description="4-aspartylphosphate" evidence="17">
    <location>
        <position position="752"/>
    </location>
</feature>
<feature type="modified residue" description="Phosphohistidine" evidence="16">
    <location>
        <position position="898"/>
    </location>
</feature>
<feature type="modified residue" description="4-aspartylphosphate" evidence="17">
    <location>
        <position position="613"/>
    </location>
</feature>
<evidence type="ECO:0000313" key="25">
    <source>
        <dbReference type="Proteomes" id="UP000004358"/>
    </source>
</evidence>
<dbReference type="InterPro" id="IPR003594">
    <property type="entry name" value="HATPase_dom"/>
</dbReference>
<name>A3ZS56_9BACT</name>
<dbReference type="InterPro" id="IPR008207">
    <property type="entry name" value="Sig_transdc_His_kin_Hpt_dom"/>
</dbReference>
<keyword evidence="9" id="KW-0418">Kinase</keyword>
<dbReference type="PROSITE" id="PS50112">
    <property type="entry name" value="PAS"/>
    <property type="match status" value="1"/>
</dbReference>
<dbReference type="InterPro" id="IPR003661">
    <property type="entry name" value="HisK_dim/P_dom"/>
</dbReference>
<dbReference type="SMART" id="SM00388">
    <property type="entry name" value="HisKA"/>
    <property type="match status" value="1"/>
</dbReference>
<dbReference type="PANTHER" id="PTHR45339:SF1">
    <property type="entry name" value="HYBRID SIGNAL TRANSDUCTION HISTIDINE KINASE J"/>
    <property type="match status" value="1"/>
</dbReference>
<dbReference type="OrthoDB" id="9762493at2"/>
<evidence type="ECO:0000256" key="4">
    <source>
        <dbReference type="ARBA" id="ARBA00022475"/>
    </source>
</evidence>
<evidence type="ECO:0000256" key="14">
    <source>
        <dbReference type="ARBA" id="ARBA00064003"/>
    </source>
</evidence>
<feature type="domain" description="HPt" evidence="23">
    <location>
        <begin position="859"/>
        <end position="952"/>
    </location>
</feature>
<dbReference type="EC" id="2.7.13.3" evidence="3"/>
<dbReference type="Pfam" id="PF01627">
    <property type="entry name" value="Hpt"/>
    <property type="match status" value="1"/>
</dbReference>
<dbReference type="eggNOG" id="COG0642">
    <property type="taxonomic scope" value="Bacteria"/>
</dbReference>
<dbReference type="SUPFAM" id="SSF47226">
    <property type="entry name" value="Histidine-containing phosphotransfer domain, HPT domain"/>
    <property type="match status" value="1"/>
</dbReference>
<feature type="domain" description="Response regulatory" evidence="20">
    <location>
        <begin position="559"/>
        <end position="680"/>
    </location>
</feature>
<gene>
    <name evidence="24" type="ORF">DSM3645_14250</name>
</gene>
<evidence type="ECO:0000259" key="22">
    <source>
        <dbReference type="PROSITE" id="PS50113"/>
    </source>
</evidence>
<dbReference type="GO" id="GO:0000155">
    <property type="term" value="F:phosphorelay sensor kinase activity"/>
    <property type="evidence" value="ECO:0007669"/>
    <property type="project" value="InterPro"/>
</dbReference>
<dbReference type="GO" id="GO:0005524">
    <property type="term" value="F:ATP binding"/>
    <property type="evidence" value="ECO:0007669"/>
    <property type="project" value="UniProtKB-KW"/>
</dbReference>
<dbReference type="Pfam" id="PF00989">
    <property type="entry name" value="PAS"/>
    <property type="match status" value="1"/>
</dbReference>
<dbReference type="PROSITE" id="PS50894">
    <property type="entry name" value="HPT"/>
    <property type="match status" value="1"/>
</dbReference>
<dbReference type="Pfam" id="PF00512">
    <property type="entry name" value="HisKA"/>
    <property type="match status" value="1"/>
</dbReference>
<accession>A3ZS56</accession>
<dbReference type="SUPFAM" id="SSF55874">
    <property type="entry name" value="ATPase domain of HSP90 chaperone/DNA topoisomerase II/histidine kinase"/>
    <property type="match status" value="1"/>
</dbReference>
<dbReference type="Gene3D" id="3.30.565.10">
    <property type="entry name" value="Histidine kinase-like ATPase, C-terminal domain"/>
    <property type="match status" value="1"/>
</dbReference>
<keyword evidence="11" id="KW-1133">Transmembrane helix</keyword>
<evidence type="ECO:0000259" key="23">
    <source>
        <dbReference type="PROSITE" id="PS50894"/>
    </source>
</evidence>
<evidence type="ECO:0000256" key="15">
    <source>
        <dbReference type="ARBA" id="ARBA00068150"/>
    </source>
</evidence>
<dbReference type="InterPro" id="IPR004358">
    <property type="entry name" value="Sig_transdc_His_kin-like_C"/>
</dbReference>
<keyword evidence="4" id="KW-1003">Cell membrane</keyword>
<keyword evidence="6" id="KW-0808">Transferase</keyword>
<evidence type="ECO:0000259" key="21">
    <source>
        <dbReference type="PROSITE" id="PS50112"/>
    </source>
</evidence>
<dbReference type="HOGENOM" id="CLU_000445_104_15_0"/>
<feature type="domain" description="PAC" evidence="22">
    <location>
        <begin position="247"/>
        <end position="299"/>
    </location>
</feature>
<evidence type="ECO:0000256" key="11">
    <source>
        <dbReference type="ARBA" id="ARBA00022989"/>
    </source>
</evidence>
<dbReference type="SMART" id="SM00091">
    <property type="entry name" value="PAS"/>
    <property type="match status" value="1"/>
</dbReference>
<keyword evidence="5 17" id="KW-0597">Phosphoprotein</keyword>
<dbReference type="SUPFAM" id="SSF55785">
    <property type="entry name" value="PYP-like sensor domain (PAS domain)"/>
    <property type="match status" value="1"/>
</dbReference>
<dbReference type="SUPFAM" id="SSF47384">
    <property type="entry name" value="Homodimeric domain of signal transducing histidine kinase"/>
    <property type="match status" value="1"/>
</dbReference>
<dbReference type="SMART" id="SM00387">
    <property type="entry name" value="HATPase_c"/>
    <property type="match status" value="1"/>
</dbReference>
<evidence type="ECO:0000256" key="10">
    <source>
        <dbReference type="ARBA" id="ARBA00022840"/>
    </source>
</evidence>
<dbReference type="GO" id="GO:0006355">
    <property type="term" value="P:regulation of DNA-templated transcription"/>
    <property type="evidence" value="ECO:0007669"/>
    <property type="project" value="InterPro"/>
</dbReference>
<dbReference type="PROSITE" id="PS50113">
    <property type="entry name" value="PAC"/>
    <property type="match status" value="1"/>
</dbReference>
<dbReference type="FunFam" id="3.30.565.10:FF:000010">
    <property type="entry name" value="Sensor histidine kinase RcsC"/>
    <property type="match status" value="1"/>
</dbReference>
<evidence type="ECO:0000256" key="13">
    <source>
        <dbReference type="ARBA" id="ARBA00023136"/>
    </source>
</evidence>
<dbReference type="InterPro" id="IPR036097">
    <property type="entry name" value="HisK_dim/P_sf"/>
</dbReference>
<dbReference type="InterPro" id="IPR001610">
    <property type="entry name" value="PAC"/>
</dbReference>
<evidence type="ECO:0000259" key="19">
    <source>
        <dbReference type="PROSITE" id="PS50109"/>
    </source>
</evidence>
<evidence type="ECO:0000313" key="24">
    <source>
        <dbReference type="EMBL" id="EAQ80514.1"/>
    </source>
</evidence>
<evidence type="ECO:0000256" key="6">
    <source>
        <dbReference type="ARBA" id="ARBA00022679"/>
    </source>
</evidence>
<protein>
    <recommendedName>
        <fullName evidence="15">Sensory/regulatory protein RpfC</fullName>
        <ecNumber evidence="3">2.7.13.3</ecNumber>
    </recommendedName>
</protein>
<dbReference type="STRING" id="314230.DSM3645_14250"/>
<comment type="catalytic activity">
    <reaction evidence="1">
        <text>ATP + protein L-histidine = ADP + protein N-phospho-L-histidine.</text>
        <dbReference type="EC" id="2.7.13.3"/>
    </reaction>
</comment>
<feature type="domain" description="Histidine kinase" evidence="19">
    <location>
        <begin position="317"/>
        <end position="538"/>
    </location>
</feature>
<dbReference type="Proteomes" id="UP000004358">
    <property type="component" value="Unassembled WGS sequence"/>
</dbReference>
<dbReference type="InterPro" id="IPR036641">
    <property type="entry name" value="HPT_dom_sf"/>
</dbReference>
<dbReference type="PRINTS" id="PR00344">
    <property type="entry name" value="BCTRLSENSOR"/>
</dbReference>
<evidence type="ECO:0000256" key="1">
    <source>
        <dbReference type="ARBA" id="ARBA00000085"/>
    </source>
</evidence>
<evidence type="ECO:0000256" key="8">
    <source>
        <dbReference type="ARBA" id="ARBA00022741"/>
    </source>
</evidence>
<dbReference type="AlphaFoldDB" id="A3ZS56"/>
<dbReference type="SUPFAM" id="SSF52172">
    <property type="entry name" value="CheY-like"/>
    <property type="match status" value="2"/>
</dbReference>
<evidence type="ECO:0000256" key="5">
    <source>
        <dbReference type="ARBA" id="ARBA00022553"/>
    </source>
</evidence>
<dbReference type="CDD" id="cd17546">
    <property type="entry name" value="REC_hyHK_CKI1_RcsC-like"/>
    <property type="match status" value="1"/>
</dbReference>
<dbReference type="GO" id="GO:0005886">
    <property type="term" value="C:plasma membrane"/>
    <property type="evidence" value="ECO:0007669"/>
    <property type="project" value="UniProtKB-SubCell"/>
</dbReference>
<evidence type="ECO:0000256" key="12">
    <source>
        <dbReference type="ARBA" id="ARBA00023012"/>
    </source>
</evidence>
<dbReference type="PROSITE" id="PS50110">
    <property type="entry name" value="RESPONSE_REGULATORY"/>
    <property type="match status" value="2"/>
</dbReference>
<dbReference type="InterPro" id="IPR036890">
    <property type="entry name" value="HATPase_C_sf"/>
</dbReference>
<reference evidence="24 25" key="1">
    <citation type="submission" date="2006-02" db="EMBL/GenBank/DDBJ databases">
        <authorList>
            <person name="Amann R."/>
            <person name="Ferriera S."/>
            <person name="Johnson J."/>
            <person name="Kravitz S."/>
            <person name="Halpern A."/>
            <person name="Remington K."/>
            <person name="Beeson K."/>
            <person name="Tran B."/>
            <person name="Rogers Y.-H."/>
            <person name="Friedman R."/>
            <person name="Venter J.C."/>
        </authorList>
    </citation>
    <scope>NUCLEOTIDE SEQUENCE [LARGE SCALE GENOMIC DNA]</scope>
    <source>
        <strain evidence="24 25">DSM 3645</strain>
    </source>
</reference>
<dbReference type="InterPro" id="IPR011006">
    <property type="entry name" value="CheY-like_superfamily"/>
</dbReference>